<dbReference type="InterPro" id="IPR044730">
    <property type="entry name" value="RNase_H-like_dom_plant"/>
</dbReference>
<gene>
    <name evidence="2" type="ORF">GIB67_001448</name>
</gene>
<dbReference type="EMBL" id="JACGCM010002602">
    <property type="protein sequence ID" value="KAF6138298.1"/>
    <property type="molecule type" value="Genomic_DNA"/>
</dbReference>
<evidence type="ECO:0000259" key="1">
    <source>
        <dbReference type="Pfam" id="PF13456"/>
    </source>
</evidence>
<dbReference type="InterPro" id="IPR036397">
    <property type="entry name" value="RNaseH_sf"/>
</dbReference>
<dbReference type="GO" id="GO:0004523">
    <property type="term" value="F:RNA-DNA hybrid ribonuclease activity"/>
    <property type="evidence" value="ECO:0007669"/>
    <property type="project" value="InterPro"/>
</dbReference>
<comment type="caution">
    <text evidence="2">The sequence shown here is derived from an EMBL/GenBank/DDBJ whole genome shotgun (WGS) entry which is preliminary data.</text>
</comment>
<protein>
    <recommendedName>
        <fullName evidence="1">RNase H type-1 domain-containing protein</fullName>
    </recommendedName>
</protein>
<dbReference type="GO" id="GO:0003676">
    <property type="term" value="F:nucleic acid binding"/>
    <property type="evidence" value="ECO:0007669"/>
    <property type="project" value="InterPro"/>
</dbReference>
<dbReference type="CDD" id="cd06222">
    <property type="entry name" value="RNase_H_like"/>
    <property type="match status" value="1"/>
</dbReference>
<name>A0A7J7L6Y3_9MAGN</name>
<dbReference type="SUPFAM" id="SSF53098">
    <property type="entry name" value="Ribonuclease H-like"/>
    <property type="match status" value="1"/>
</dbReference>
<dbReference type="Pfam" id="PF13456">
    <property type="entry name" value="RVT_3"/>
    <property type="match status" value="1"/>
</dbReference>
<dbReference type="InterPro" id="IPR002156">
    <property type="entry name" value="RNaseH_domain"/>
</dbReference>
<dbReference type="OrthoDB" id="1380667at2759"/>
<sequence>MAIYKWPMASIKEGEQIIRNFLWSGDPAVRKLVTVSWDKVCKPEEEGGLGIFSLKSINLTLLMKMGWGFLTSEEQWAEFFQAKYIKKNGELINYFKHSSIWPGLKGVMKYVKNNSSWMIDNGCTIDFWRDCWGADLPLMEEVSVESEIWGSCNAKLSSIIDQTGWNAPPLVAEFLAEHGIDLRNLDVNCNLHDKRVWRHHTQGAFTIQSAHEAIRSRNPKIYNCPHNMKDMLEMGDRMSLYIKDLWRAAVIHLSQLIWLARNSVIFKEERFFGNKIKVQLLALIKEAASLSDNWMNNTILDLQIVSKLGVHVRAQPLPCIASCRWKFPWLEEVKINYNSSTLGNPGKAGLGLIARNYSGDVLGVRTKGLGVLCRPEAECYAMLEAMIWATEMGWQKIWIEADYDASVRSFNNNAVLWKLRNKWAGLQNYFTLLRISSIWKEGNFSAAQAAKKGIFLPCHEKEDFVGTPSLLSGGPSD</sequence>
<dbReference type="Proteomes" id="UP000541444">
    <property type="component" value="Unassembled WGS sequence"/>
</dbReference>
<evidence type="ECO:0000313" key="2">
    <source>
        <dbReference type="EMBL" id="KAF6138298.1"/>
    </source>
</evidence>
<feature type="domain" description="RNase H type-1" evidence="1">
    <location>
        <begin position="336"/>
        <end position="452"/>
    </location>
</feature>
<accession>A0A7J7L6Y3</accession>
<dbReference type="InterPro" id="IPR053151">
    <property type="entry name" value="RNase_H-like"/>
</dbReference>
<organism evidence="2 3">
    <name type="scientific">Kingdonia uniflora</name>
    <dbReference type="NCBI Taxonomy" id="39325"/>
    <lineage>
        <taxon>Eukaryota</taxon>
        <taxon>Viridiplantae</taxon>
        <taxon>Streptophyta</taxon>
        <taxon>Embryophyta</taxon>
        <taxon>Tracheophyta</taxon>
        <taxon>Spermatophyta</taxon>
        <taxon>Magnoliopsida</taxon>
        <taxon>Ranunculales</taxon>
        <taxon>Circaeasteraceae</taxon>
        <taxon>Kingdonia</taxon>
    </lineage>
</organism>
<keyword evidence="3" id="KW-1185">Reference proteome</keyword>
<dbReference type="AlphaFoldDB" id="A0A7J7L6Y3"/>
<dbReference type="PANTHER" id="PTHR47723">
    <property type="entry name" value="OS05G0353850 PROTEIN"/>
    <property type="match status" value="1"/>
</dbReference>
<dbReference type="InterPro" id="IPR012337">
    <property type="entry name" value="RNaseH-like_sf"/>
</dbReference>
<dbReference type="PANTHER" id="PTHR47723:SF19">
    <property type="entry name" value="POLYNUCLEOTIDYL TRANSFERASE, RIBONUCLEASE H-LIKE SUPERFAMILY PROTEIN"/>
    <property type="match status" value="1"/>
</dbReference>
<proteinExistence type="predicted"/>
<dbReference type="Gene3D" id="3.30.420.10">
    <property type="entry name" value="Ribonuclease H-like superfamily/Ribonuclease H"/>
    <property type="match status" value="1"/>
</dbReference>
<evidence type="ECO:0000313" key="3">
    <source>
        <dbReference type="Proteomes" id="UP000541444"/>
    </source>
</evidence>
<reference evidence="2 3" key="1">
    <citation type="journal article" date="2020" name="IScience">
        <title>Genome Sequencing of the Endangered Kingdonia uniflora (Circaeasteraceae, Ranunculales) Reveals Potential Mechanisms of Evolutionary Specialization.</title>
        <authorList>
            <person name="Sun Y."/>
            <person name="Deng T."/>
            <person name="Zhang A."/>
            <person name="Moore M.J."/>
            <person name="Landis J.B."/>
            <person name="Lin N."/>
            <person name="Zhang H."/>
            <person name="Zhang X."/>
            <person name="Huang J."/>
            <person name="Zhang X."/>
            <person name="Sun H."/>
            <person name="Wang H."/>
        </authorList>
    </citation>
    <scope>NUCLEOTIDE SEQUENCE [LARGE SCALE GENOMIC DNA]</scope>
    <source>
        <strain evidence="2">TB1705</strain>
        <tissue evidence="2">Leaf</tissue>
    </source>
</reference>